<protein>
    <submittedName>
        <fullName evidence="1">Uncharacterized protein</fullName>
    </submittedName>
</protein>
<evidence type="ECO:0000313" key="2">
    <source>
        <dbReference type="Proteomes" id="UP001140096"/>
    </source>
</evidence>
<accession>A0ACC1L2T2</accession>
<keyword evidence="2" id="KW-1185">Reference proteome</keyword>
<sequence length="533" mass="59919">DHDNVYITIFTAHVRAQTLEFDVDEYQFKFHASPYYLRLTFPGKVVEDESSTASLDASTGQISVTLAKQTPGETFENLDLLSSLLATKRQRDLGLSATDRQSRPLIEDIAGSSAAEPCTSEEQLAILQDEEFDWEISQTPAAADDDDASLLLKSATYGFNSQYTGLLAHAHDSGNDINAVPDPERMTPDQRRANRIATEDAKFDESYYIDNYINDEDILPLIHYKTRFFKILRRLQKNKTTAAVTDLPTTPPDGKAPAEQLAADLELQQSNSAIDSWAEFTDKENATMLDLPRKMHLVSDRQTLYLGLVDIIFAYSLDHRINQGDSTVESLWTIGAVSSTLSSLEQFSALRPTIVACFRRALAYPLYRNWELCEKVLEDVYVLFKLGLRAIIKTMLEIKLMFDHHDIYYVYSKLYLDDYCVWLQTSATDKAIKSLAHELHHFELEKDEIGWHLEAFEDLALQTSESEADEVEDGEVEADVIDDLPVPIDQLDLEGAPDSVSEIVIPGTSHATAKSGTDASDTRKKKPLIEILD</sequence>
<name>A0ACC1L2T2_9FUNG</name>
<evidence type="ECO:0000313" key="1">
    <source>
        <dbReference type="EMBL" id="KAJ2799281.1"/>
    </source>
</evidence>
<gene>
    <name evidence="1" type="ORF">H4S07_005478</name>
</gene>
<feature type="non-terminal residue" evidence="1">
    <location>
        <position position="1"/>
    </location>
</feature>
<organism evidence="1 2">
    <name type="scientific">Coemansia furcata</name>
    <dbReference type="NCBI Taxonomy" id="417177"/>
    <lineage>
        <taxon>Eukaryota</taxon>
        <taxon>Fungi</taxon>
        <taxon>Fungi incertae sedis</taxon>
        <taxon>Zoopagomycota</taxon>
        <taxon>Kickxellomycotina</taxon>
        <taxon>Kickxellomycetes</taxon>
        <taxon>Kickxellales</taxon>
        <taxon>Kickxellaceae</taxon>
        <taxon>Coemansia</taxon>
    </lineage>
</organism>
<dbReference type="EMBL" id="JANBUP010002703">
    <property type="protein sequence ID" value="KAJ2799281.1"/>
    <property type="molecule type" value="Genomic_DNA"/>
</dbReference>
<dbReference type="Proteomes" id="UP001140096">
    <property type="component" value="Unassembled WGS sequence"/>
</dbReference>
<comment type="caution">
    <text evidence="1">The sequence shown here is derived from an EMBL/GenBank/DDBJ whole genome shotgun (WGS) entry which is preliminary data.</text>
</comment>
<reference evidence="1" key="1">
    <citation type="submission" date="2022-07" db="EMBL/GenBank/DDBJ databases">
        <title>Phylogenomic reconstructions and comparative analyses of Kickxellomycotina fungi.</title>
        <authorList>
            <person name="Reynolds N.K."/>
            <person name="Stajich J.E."/>
            <person name="Barry K."/>
            <person name="Grigoriev I.V."/>
            <person name="Crous P."/>
            <person name="Smith M.E."/>
        </authorList>
    </citation>
    <scope>NUCLEOTIDE SEQUENCE</scope>
    <source>
        <strain evidence="1">CBS 102833</strain>
    </source>
</reference>
<proteinExistence type="predicted"/>